<dbReference type="SUPFAM" id="SSF47413">
    <property type="entry name" value="lambda repressor-like DNA-binding domains"/>
    <property type="match status" value="1"/>
</dbReference>
<gene>
    <name evidence="2" type="ORF">LCGC14_0109210</name>
</gene>
<dbReference type="InterPro" id="IPR010982">
    <property type="entry name" value="Lambda_DNA-bd_dom_sf"/>
</dbReference>
<name>A0A0F9VDD2_9ZZZZ</name>
<dbReference type="AlphaFoldDB" id="A0A0F9VDD2"/>
<dbReference type="Pfam" id="PF13413">
    <property type="entry name" value="HTH_25"/>
    <property type="match status" value="1"/>
</dbReference>
<feature type="domain" description="HTH cro/C1-type" evidence="1">
    <location>
        <begin position="23"/>
        <end position="84"/>
    </location>
</feature>
<dbReference type="CDD" id="cd00093">
    <property type="entry name" value="HTH_XRE"/>
    <property type="match status" value="1"/>
</dbReference>
<comment type="caution">
    <text evidence="2">The sequence shown here is derived from an EMBL/GenBank/DDBJ whole genome shotgun (WGS) entry which is preliminary data.</text>
</comment>
<dbReference type="Pfam" id="PF13464">
    <property type="entry name" value="RodZ_C"/>
    <property type="match status" value="1"/>
</dbReference>
<dbReference type="InterPro" id="IPR025194">
    <property type="entry name" value="RodZ-like_C"/>
</dbReference>
<evidence type="ECO:0000313" key="2">
    <source>
        <dbReference type="EMBL" id="KKO02060.1"/>
    </source>
</evidence>
<sequence length="338" mass="36006">MSSTPFDPAGNQDALHVSNPGAVLREARLTQGLSETDVATSLRLSLKTLGFIESGQFDRLPGDTFGRGYIRAYARLLKLDASRLVIDYDRQMGIEVRERPVHGISQIAPYAQSRSGHIWLRASTAAVLAAVFASALWWWNDNRMVIPEPVVRNGEALLEEVQIDSLPLPVPLPGLRLADMQLGEEATPSLVDYSGAEIERLKAVQSEPDATEAVSLAGDGTPVPQSAEAMASAADDVARVAAPSEPSESTAPAATVDGLSMTFKDSCWVQVSTAEGRVLHSALMQAGQSLNISQDGPLQLIIGAIEAVASLEYRGGEVAVPSNRNSGVVRLRLGQQEG</sequence>
<dbReference type="SMART" id="SM00530">
    <property type="entry name" value="HTH_XRE"/>
    <property type="match status" value="1"/>
</dbReference>
<accession>A0A0F9VDD2</accession>
<dbReference type="InterPro" id="IPR001387">
    <property type="entry name" value="Cro/C1-type_HTH"/>
</dbReference>
<organism evidence="2">
    <name type="scientific">marine sediment metagenome</name>
    <dbReference type="NCBI Taxonomy" id="412755"/>
    <lineage>
        <taxon>unclassified sequences</taxon>
        <taxon>metagenomes</taxon>
        <taxon>ecological metagenomes</taxon>
    </lineage>
</organism>
<reference evidence="2" key="1">
    <citation type="journal article" date="2015" name="Nature">
        <title>Complex archaea that bridge the gap between prokaryotes and eukaryotes.</title>
        <authorList>
            <person name="Spang A."/>
            <person name="Saw J.H."/>
            <person name="Jorgensen S.L."/>
            <person name="Zaremba-Niedzwiedzka K."/>
            <person name="Martijn J."/>
            <person name="Lind A.E."/>
            <person name="van Eijk R."/>
            <person name="Schleper C."/>
            <person name="Guy L."/>
            <person name="Ettema T.J."/>
        </authorList>
    </citation>
    <scope>NUCLEOTIDE SEQUENCE</scope>
</reference>
<evidence type="ECO:0000259" key="1">
    <source>
        <dbReference type="SMART" id="SM00530"/>
    </source>
</evidence>
<dbReference type="Gene3D" id="1.10.260.40">
    <property type="entry name" value="lambda repressor-like DNA-binding domains"/>
    <property type="match status" value="1"/>
</dbReference>
<dbReference type="InterPro" id="IPR050400">
    <property type="entry name" value="Bact_Cytoskel_RodZ"/>
</dbReference>
<protein>
    <recommendedName>
        <fullName evidence="1">HTH cro/C1-type domain-containing protein</fullName>
    </recommendedName>
</protein>
<dbReference type="GO" id="GO:0003677">
    <property type="term" value="F:DNA binding"/>
    <property type="evidence" value="ECO:0007669"/>
    <property type="project" value="InterPro"/>
</dbReference>
<dbReference type="PANTHER" id="PTHR34475:SF1">
    <property type="entry name" value="CYTOSKELETON PROTEIN RODZ"/>
    <property type="match status" value="1"/>
</dbReference>
<dbReference type="EMBL" id="LAZR01000032">
    <property type="protein sequence ID" value="KKO02060.1"/>
    <property type="molecule type" value="Genomic_DNA"/>
</dbReference>
<proteinExistence type="predicted"/>
<dbReference type="PANTHER" id="PTHR34475">
    <property type="match status" value="1"/>
</dbReference>